<sequence length="857" mass="92643">MASFTGDTGVLHIPASSPYRRDYQLRSCSKTDTECDTSMPQSPWLPRTETFSDEENLFRLFEYTPVGINRSNFRSGPLPVATHGMRRSYNSGPLPYCHSPLPSYFGGPPSNFNTIERQLSDISSAGKPEVGSRFREDEEDAEMSAGEGEDDEVDGVRNVLDSSHLSKTVENCSPSTLSLGAMLGMPRPNDKSRNPVSEKMGVNYEKTGVCGGSKSGSLAEPNNCPNRINQRTGTRKHGADVEVGAVAGALKHQSSGSTIRETANNSKNESSNSGFSMVAIPFKWEDAPFSTRRNVAKKSHLRISSSSPALSGLSVSKAEDFQVNDSHNLNGRSEHLTENEASGRGDKLAVVPSRNPVATAAAKCLEAASSPSEVDGSEEVVCSAVPFKWEEAPGKPKLDERPSPEAAPALQLPPRLARLNIMRGNAPTSRSHSMSVVLANRSWTAGRTSSAPAPASSPSIKILRLLPKETQLPLQSSPGEVESSHTRPAAFRSCPLDKTGRPHNLPPMKKASGSLSEHISQFGSAQHLSGEFSCDSSNVCNTVRSPTSTLCGPSCDGNSNPSPRSDKSSRKSPVSGSFSSNSHSVESFEAWSCGDHSSPTSRHITIRETEVQGTPRYASVGGHDEGETGHGGALVRVRSRLNLSSSSSKPPLSPTCGRNVYIPRSVDSSDYSSHGEEFYDCHDINEFPRSPSKPEEEVDPPTRLPYKMPSPPREVSVEPELASPTSAFPEFSNCLAFPRLLSKTSESVSKAKSCIWVANPSSGLDAPSNSMEDGVRSPAYKATLELLSPLPNLSKKSGFRSSKLGSSSLRQRQPHLVEAFYSSLKQTIQRYRKRGVAKTQSIVRNDEFARRHQSFMW</sequence>
<feature type="region of interest" description="Disordered" evidence="1">
    <location>
        <begin position="251"/>
        <end position="274"/>
    </location>
</feature>
<reference evidence="2 4" key="2">
    <citation type="journal article" date="2018" name="Plant J.">
        <title>The Physcomitrella patens chromosome-scale assembly reveals moss genome structure and evolution.</title>
        <authorList>
            <person name="Lang D."/>
            <person name="Ullrich K.K."/>
            <person name="Murat F."/>
            <person name="Fuchs J."/>
            <person name="Jenkins J."/>
            <person name="Haas F.B."/>
            <person name="Piednoel M."/>
            <person name="Gundlach H."/>
            <person name="Van Bel M."/>
            <person name="Meyberg R."/>
            <person name="Vives C."/>
            <person name="Morata J."/>
            <person name="Symeonidi A."/>
            <person name="Hiss M."/>
            <person name="Muchero W."/>
            <person name="Kamisugi Y."/>
            <person name="Saleh O."/>
            <person name="Blanc G."/>
            <person name="Decker E.L."/>
            <person name="van Gessel N."/>
            <person name="Grimwood J."/>
            <person name="Hayes R.D."/>
            <person name="Graham S.W."/>
            <person name="Gunter L.E."/>
            <person name="McDaniel S.F."/>
            <person name="Hoernstein S.N.W."/>
            <person name="Larsson A."/>
            <person name="Li F.W."/>
            <person name="Perroud P.F."/>
            <person name="Phillips J."/>
            <person name="Ranjan P."/>
            <person name="Rokshar D.S."/>
            <person name="Rothfels C.J."/>
            <person name="Schneider L."/>
            <person name="Shu S."/>
            <person name="Stevenson D.W."/>
            <person name="Thummler F."/>
            <person name="Tillich M."/>
            <person name="Villarreal Aguilar J.C."/>
            <person name="Widiez T."/>
            <person name="Wong G.K."/>
            <person name="Wymore A."/>
            <person name="Zhang Y."/>
            <person name="Zimmer A.D."/>
            <person name="Quatrano R.S."/>
            <person name="Mayer K.F.X."/>
            <person name="Goodstein D."/>
            <person name="Casacuberta J.M."/>
            <person name="Vandepoele K."/>
            <person name="Reski R."/>
            <person name="Cuming A.C."/>
            <person name="Tuskan G.A."/>
            <person name="Maumus F."/>
            <person name="Salse J."/>
            <person name="Schmutz J."/>
            <person name="Rensing S.A."/>
        </authorList>
    </citation>
    <scope>NUCLEOTIDE SEQUENCE [LARGE SCALE GENOMIC DNA]</scope>
    <source>
        <strain evidence="3 4">cv. Gransden 2004</strain>
    </source>
</reference>
<evidence type="ECO:0000256" key="1">
    <source>
        <dbReference type="SAM" id="MobiDB-lite"/>
    </source>
</evidence>
<dbReference type="Gramene" id="Pp3c20_19090V3.2">
    <property type="protein sequence ID" value="Pp3c20_19090V3.2"/>
    <property type="gene ID" value="Pp3c20_19090"/>
</dbReference>
<dbReference type="InterPro" id="IPR007789">
    <property type="entry name" value="DUF688"/>
</dbReference>
<keyword evidence="4" id="KW-1185">Reference proteome</keyword>
<reference evidence="2 4" key="1">
    <citation type="journal article" date="2008" name="Science">
        <title>The Physcomitrella genome reveals evolutionary insights into the conquest of land by plants.</title>
        <authorList>
            <person name="Rensing S."/>
            <person name="Lang D."/>
            <person name="Zimmer A."/>
            <person name="Terry A."/>
            <person name="Salamov A."/>
            <person name="Shapiro H."/>
            <person name="Nishiyama T."/>
            <person name="Perroud P.-F."/>
            <person name="Lindquist E."/>
            <person name="Kamisugi Y."/>
            <person name="Tanahashi T."/>
            <person name="Sakakibara K."/>
            <person name="Fujita T."/>
            <person name="Oishi K."/>
            <person name="Shin-I T."/>
            <person name="Kuroki Y."/>
            <person name="Toyoda A."/>
            <person name="Suzuki Y."/>
            <person name="Hashimoto A."/>
            <person name="Yamaguchi K."/>
            <person name="Sugano A."/>
            <person name="Kohara Y."/>
            <person name="Fujiyama A."/>
            <person name="Anterola A."/>
            <person name="Aoki S."/>
            <person name="Ashton N."/>
            <person name="Barbazuk W.B."/>
            <person name="Barker E."/>
            <person name="Bennetzen J."/>
            <person name="Bezanilla M."/>
            <person name="Blankenship R."/>
            <person name="Cho S.H."/>
            <person name="Dutcher S."/>
            <person name="Estelle M."/>
            <person name="Fawcett J.A."/>
            <person name="Gundlach H."/>
            <person name="Hanada K."/>
            <person name="Heyl A."/>
            <person name="Hicks K.A."/>
            <person name="Hugh J."/>
            <person name="Lohr M."/>
            <person name="Mayer K."/>
            <person name="Melkozernov A."/>
            <person name="Murata T."/>
            <person name="Nelson D."/>
            <person name="Pils B."/>
            <person name="Prigge M."/>
            <person name="Reiss B."/>
            <person name="Renner T."/>
            <person name="Rombauts S."/>
            <person name="Rushton P."/>
            <person name="Sanderfoot A."/>
            <person name="Schween G."/>
            <person name="Shiu S.-H."/>
            <person name="Stueber K."/>
            <person name="Theodoulou F.L."/>
            <person name="Tu H."/>
            <person name="Van de Peer Y."/>
            <person name="Verrier P.J."/>
            <person name="Waters E."/>
            <person name="Wood A."/>
            <person name="Yang L."/>
            <person name="Cove D."/>
            <person name="Cuming A."/>
            <person name="Hasebe M."/>
            <person name="Lucas S."/>
            <person name="Mishler D.B."/>
            <person name="Reski R."/>
            <person name="Grigoriev I."/>
            <person name="Quatrano R.S."/>
            <person name="Boore J.L."/>
        </authorList>
    </citation>
    <scope>NUCLEOTIDE SEQUENCE [LARGE SCALE GENOMIC DNA]</scope>
    <source>
        <strain evidence="3 4">cv. Gransden 2004</strain>
    </source>
</reference>
<feature type="region of interest" description="Disordered" evidence="1">
    <location>
        <begin position="682"/>
        <end position="717"/>
    </location>
</feature>
<dbReference type="OrthoDB" id="1934555at2759"/>
<dbReference type="EnsemblPlants" id="Pp3c20_19090V3.2">
    <property type="protein sequence ID" value="Pp3c20_19090V3.2"/>
    <property type="gene ID" value="Pp3c20_19090"/>
</dbReference>
<dbReference type="PANTHER" id="PTHR34371:SF6">
    <property type="entry name" value="MEMBRANE-ASSOCIATED KINASE REGULATOR 6"/>
    <property type="match status" value="1"/>
</dbReference>
<evidence type="ECO:0000313" key="2">
    <source>
        <dbReference type="EMBL" id="PNR33385.1"/>
    </source>
</evidence>
<feature type="compositionally biased region" description="Basic and acidic residues" evidence="1">
    <location>
        <begin position="332"/>
        <end position="346"/>
    </location>
</feature>
<organism evidence="2">
    <name type="scientific">Physcomitrium patens</name>
    <name type="common">Spreading-leaved earth moss</name>
    <name type="synonym">Physcomitrella patens</name>
    <dbReference type="NCBI Taxonomy" id="3218"/>
    <lineage>
        <taxon>Eukaryota</taxon>
        <taxon>Viridiplantae</taxon>
        <taxon>Streptophyta</taxon>
        <taxon>Embryophyta</taxon>
        <taxon>Bryophyta</taxon>
        <taxon>Bryophytina</taxon>
        <taxon>Bryopsida</taxon>
        <taxon>Funariidae</taxon>
        <taxon>Funariales</taxon>
        <taxon>Funariaceae</taxon>
        <taxon>Physcomitrium</taxon>
    </lineage>
</organism>
<dbReference type="Pfam" id="PF05097">
    <property type="entry name" value="DUF688"/>
    <property type="match status" value="1"/>
</dbReference>
<reference evidence="3" key="3">
    <citation type="submission" date="2020-12" db="UniProtKB">
        <authorList>
            <consortium name="EnsemblPlants"/>
        </authorList>
    </citation>
    <scope>IDENTIFICATION</scope>
</reference>
<dbReference type="PaxDb" id="3218-PP1S400_45V6.1"/>
<feature type="compositionally biased region" description="Polar residues" evidence="1">
    <location>
        <begin position="252"/>
        <end position="274"/>
    </location>
</feature>
<feature type="compositionally biased region" description="Acidic residues" evidence="1">
    <location>
        <begin position="137"/>
        <end position="153"/>
    </location>
</feature>
<dbReference type="GeneID" id="112273351"/>
<dbReference type="Gramene" id="Pp3c20_19090V3.1">
    <property type="protein sequence ID" value="Pp3c20_19090V3.1"/>
    <property type="gene ID" value="Pp3c20_19090"/>
</dbReference>
<dbReference type="EnsemblPlants" id="Pp3c20_19090V3.1">
    <property type="protein sequence ID" value="Pp3c20_19090V3.1"/>
    <property type="gene ID" value="Pp3c20_19090"/>
</dbReference>
<proteinExistence type="predicted"/>
<feature type="region of interest" description="Disordered" evidence="1">
    <location>
        <begin position="120"/>
        <end position="155"/>
    </location>
</feature>
<feature type="region of interest" description="Disordered" evidence="1">
    <location>
        <begin position="606"/>
        <end position="630"/>
    </location>
</feature>
<protein>
    <submittedName>
        <fullName evidence="2 3">Uncharacterized protein</fullName>
    </submittedName>
</protein>
<evidence type="ECO:0000313" key="3">
    <source>
        <dbReference type="EnsemblPlants" id="Pp3c20_19090V3.1"/>
    </source>
</evidence>
<feature type="region of interest" description="Disordered" evidence="1">
    <location>
        <begin position="213"/>
        <end position="235"/>
    </location>
</feature>
<feature type="region of interest" description="Disordered" evidence="1">
    <location>
        <begin position="325"/>
        <end position="346"/>
    </location>
</feature>
<dbReference type="KEGG" id="ppp:112273351"/>
<dbReference type="RefSeq" id="XP_024357783.1">
    <property type="nucleotide sequence ID" value="XM_024502015.2"/>
</dbReference>
<name>A0A2K1IVS8_PHYPA</name>
<accession>A0A2K1IVS8</accession>
<feature type="compositionally biased region" description="Polar residues" evidence="1">
    <location>
        <begin position="223"/>
        <end position="232"/>
    </location>
</feature>
<feature type="region of interest" description="Disordered" evidence="1">
    <location>
        <begin position="474"/>
        <end position="515"/>
    </location>
</feature>
<evidence type="ECO:0000313" key="4">
    <source>
        <dbReference type="Proteomes" id="UP000006727"/>
    </source>
</evidence>
<dbReference type="AlphaFoldDB" id="A0A2K1IVS8"/>
<feature type="region of interest" description="Disordered" evidence="1">
    <location>
        <begin position="549"/>
        <end position="580"/>
    </location>
</feature>
<dbReference type="EMBL" id="ABEU02000020">
    <property type="protein sequence ID" value="PNR33385.1"/>
    <property type="molecule type" value="Genomic_DNA"/>
</dbReference>
<dbReference type="PANTHER" id="PTHR34371">
    <property type="entry name" value="OS01G0551000 PROTEIN"/>
    <property type="match status" value="1"/>
</dbReference>
<dbReference type="Proteomes" id="UP000006727">
    <property type="component" value="Chromosome 20"/>
</dbReference>
<gene>
    <name evidence="3" type="primary">LOC112273351</name>
    <name evidence="2" type="ORF">PHYPA_025329</name>
</gene>
<feature type="compositionally biased region" description="Low complexity" evidence="1">
    <location>
        <begin position="571"/>
        <end position="580"/>
    </location>
</feature>